<evidence type="ECO:0000256" key="3">
    <source>
        <dbReference type="SAM" id="MobiDB-lite"/>
    </source>
</evidence>
<dbReference type="EMBL" id="LNXY01000018">
    <property type="protein sequence ID" value="KTC88218.1"/>
    <property type="molecule type" value="Genomic_DNA"/>
</dbReference>
<dbReference type="Pfam" id="PF10503">
    <property type="entry name" value="Esterase_PHB"/>
    <property type="match status" value="1"/>
</dbReference>
<keyword evidence="2" id="KW-0378">Hydrolase</keyword>
<evidence type="ECO:0000256" key="2">
    <source>
        <dbReference type="ARBA" id="ARBA00022801"/>
    </source>
</evidence>
<dbReference type="AlphaFoldDB" id="A0A0W0SXZ2"/>
<name>A0A0W0SXZ2_9GAMM</name>
<dbReference type="OrthoDB" id="5291933at2"/>
<dbReference type="SUPFAM" id="SSF53474">
    <property type="entry name" value="alpha/beta-Hydrolases"/>
    <property type="match status" value="1"/>
</dbReference>
<protein>
    <submittedName>
        <fullName evidence="4">Esterase PHB depolymerase</fullName>
    </submittedName>
</protein>
<dbReference type="Gene3D" id="3.40.50.1820">
    <property type="entry name" value="alpha/beta hydrolase"/>
    <property type="match status" value="1"/>
</dbReference>
<evidence type="ECO:0000313" key="4">
    <source>
        <dbReference type="EMBL" id="KTC88218.1"/>
    </source>
</evidence>
<dbReference type="PANTHER" id="PTHR43037:SF1">
    <property type="entry name" value="BLL1128 PROTEIN"/>
    <property type="match status" value="1"/>
</dbReference>
<dbReference type="STRING" id="1212489.Ldro_0812"/>
<reference evidence="4 5" key="1">
    <citation type="submission" date="2015-11" db="EMBL/GenBank/DDBJ databases">
        <title>Genomic analysis of 38 Legionella species identifies large and diverse effector repertoires.</title>
        <authorList>
            <person name="Burstein D."/>
            <person name="Amaro F."/>
            <person name="Zusman T."/>
            <person name="Lifshitz Z."/>
            <person name="Cohen O."/>
            <person name="Gilbert J.A."/>
            <person name="Pupko T."/>
            <person name="Shuman H.A."/>
            <person name="Segal G."/>
        </authorList>
    </citation>
    <scope>NUCLEOTIDE SEQUENCE [LARGE SCALE GENOMIC DNA]</scope>
    <source>
        <strain evidence="4 5">ATCC 700990</strain>
    </source>
</reference>
<keyword evidence="1" id="KW-0732">Signal</keyword>
<keyword evidence="5" id="KW-1185">Reference proteome</keyword>
<comment type="caution">
    <text evidence="4">The sequence shown here is derived from an EMBL/GenBank/DDBJ whole genome shotgun (WGS) entry which is preliminary data.</text>
</comment>
<organism evidence="4 5">
    <name type="scientific">Legionella drozanskii LLAP-1</name>
    <dbReference type="NCBI Taxonomy" id="1212489"/>
    <lineage>
        <taxon>Bacteria</taxon>
        <taxon>Pseudomonadati</taxon>
        <taxon>Pseudomonadota</taxon>
        <taxon>Gammaproteobacteria</taxon>
        <taxon>Legionellales</taxon>
        <taxon>Legionellaceae</taxon>
        <taxon>Legionella</taxon>
    </lineage>
</organism>
<evidence type="ECO:0000256" key="1">
    <source>
        <dbReference type="ARBA" id="ARBA00022729"/>
    </source>
</evidence>
<proteinExistence type="predicted"/>
<dbReference type="PATRIC" id="fig|1212489.4.peg.850"/>
<dbReference type="GO" id="GO:0016787">
    <property type="term" value="F:hydrolase activity"/>
    <property type="evidence" value="ECO:0007669"/>
    <property type="project" value="UniProtKB-KW"/>
</dbReference>
<dbReference type="InterPro" id="IPR010126">
    <property type="entry name" value="Esterase_phb"/>
</dbReference>
<feature type="compositionally biased region" description="Basic and acidic residues" evidence="3">
    <location>
        <begin position="77"/>
        <end position="93"/>
    </location>
</feature>
<gene>
    <name evidence="4" type="ORF">Ldro_0812</name>
</gene>
<dbReference type="NCBIfam" id="TIGR01840">
    <property type="entry name" value="esterase_phb"/>
    <property type="match status" value="1"/>
</dbReference>
<dbReference type="InterPro" id="IPR050955">
    <property type="entry name" value="Plant_Biomass_Hydrol_Est"/>
</dbReference>
<dbReference type="InterPro" id="IPR029058">
    <property type="entry name" value="AB_hydrolase_fold"/>
</dbReference>
<dbReference type="Proteomes" id="UP000054736">
    <property type="component" value="Unassembled WGS sequence"/>
</dbReference>
<accession>A0A0W0SXZ2</accession>
<evidence type="ECO:0000313" key="5">
    <source>
        <dbReference type="Proteomes" id="UP000054736"/>
    </source>
</evidence>
<dbReference type="GO" id="GO:0005576">
    <property type="term" value="C:extracellular region"/>
    <property type="evidence" value="ECO:0007669"/>
    <property type="project" value="InterPro"/>
</dbReference>
<dbReference type="RefSeq" id="WP_058495145.1">
    <property type="nucleotide sequence ID" value="NZ_CAAAIU010000014.1"/>
</dbReference>
<feature type="region of interest" description="Disordered" evidence="3">
    <location>
        <begin position="71"/>
        <end position="93"/>
    </location>
</feature>
<sequence length="402" mass="43604">MILNKNLRTQMSEITSTLMSSGAAAATVAIQKALKEMPARMGKPFGVHEGMPDFVTDLLASLGVMSPKGISTLDQPLSEHEQKLSPVPEKEGIEKSEGQFLTKSFTNHAGTRDYKVYIPSSYHGEAVPVIVMLHGCTQNPDDFARGTCMNAVAEEKKCFVVYPAQSQSANSSKCWNWFKAIDQQRDQGEPSIIAGITQQVISDYKLDRRRVYVAGLSSGGAMAIIMGATYPDLYAAVGVHSGLPYGSAQDLPSAFAAMRGAKPGINGKLRTSDADTRLSSIPLIVFHGDSDTTVHSSNADQLIKQSVSPKEVAADRIALHAIVQEGKVPNGHAYTRTLYQDENSRTVAENWVIHGAGHAWAGGSRRGSYTDAKGPDASKEMVRFFYTQSNTYRFIAKIKLNI</sequence>
<dbReference type="PANTHER" id="PTHR43037">
    <property type="entry name" value="UNNAMED PRODUCT-RELATED"/>
    <property type="match status" value="1"/>
</dbReference>